<reference evidence="3 4" key="1">
    <citation type="submission" date="2019-04" db="EMBL/GenBank/DDBJ databases">
        <title>Pedobacter sp. AR-3-17 sp. nov., isolated from Arctic soil.</title>
        <authorList>
            <person name="Dahal R.H."/>
            <person name="Kim D.-U."/>
        </authorList>
    </citation>
    <scope>NUCLEOTIDE SEQUENCE [LARGE SCALE GENOMIC DNA]</scope>
    <source>
        <strain evidence="3 4">AR-3-17</strain>
    </source>
</reference>
<dbReference type="InterPro" id="IPR013830">
    <property type="entry name" value="SGNH_hydro"/>
</dbReference>
<dbReference type="InterPro" id="IPR036514">
    <property type="entry name" value="SGNH_hydro_sf"/>
</dbReference>
<evidence type="ECO:0000313" key="4">
    <source>
        <dbReference type="Proteomes" id="UP000308181"/>
    </source>
</evidence>
<dbReference type="PANTHER" id="PTHR30383:SF28">
    <property type="entry name" value="LIPASE_ACYLHYDROLASE"/>
    <property type="match status" value="1"/>
</dbReference>
<name>A0A4U1BX08_9SPHI</name>
<feature type="chain" id="PRO_5020560471" evidence="1">
    <location>
        <begin position="25"/>
        <end position="462"/>
    </location>
</feature>
<feature type="domain" description="SGNH hydrolase-type esterase" evidence="2">
    <location>
        <begin position="89"/>
        <end position="258"/>
    </location>
</feature>
<dbReference type="PANTHER" id="PTHR30383">
    <property type="entry name" value="THIOESTERASE 1/PROTEASE 1/LYSOPHOSPHOLIPASE L1"/>
    <property type="match status" value="1"/>
</dbReference>
<dbReference type="GO" id="GO:0004622">
    <property type="term" value="F:phosphatidylcholine lysophospholipase activity"/>
    <property type="evidence" value="ECO:0007669"/>
    <property type="project" value="TreeGrafter"/>
</dbReference>
<comment type="caution">
    <text evidence="3">The sequence shown here is derived from an EMBL/GenBank/DDBJ whole genome shotgun (WGS) entry which is preliminary data.</text>
</comment>
<dbReference type="AlphaFoldDB" id="A0A4U1BX08"/>
<proteinExistence type="predicted"/>
<dbReference type="Proteomes" id="UP000308181">
    <property type="component" value="Unassembled WGS sequence"/>
</dbReference>
<organism evidence="3 4">
    <name type="scientific">Pedobacter cryophilus</name>
    <dbReference type="NCBI Taxonomy" id="2571271"/>
    <lineage>
        <taxon>Bacteria</taxon>
        <taxon>Pseudomonadati</taxon>
        <taxon>Bacteroidota</taxon>
        <taxon>Sphingobacteriia</taxon>
        <taxon>Sphingobacteriales</taxon>
        <taxon>Sphingobacteriaceae</taxon>
        <taxon>Pedobacter</taxon>
    </lineage>
</organism>
<gene>
    <name evidence="3" type="ORF">FA046_12470</name>
</gene>
<evidence type="ECO:0000256" key="1">
    <source>
        <dbReference type="SAM" id="SignalP"/>
    </source>
</evidence>
<evidence type="ECO:0000313" key="3">
    <source>
        <dbReference type="EMBL" id="TKB96884.1"/>
    </source>
</evidence>
<evidence type="ECO:0000259" key="2">
    <source>
        <dbReference type="Pfam" id="PF13472"/>
    </source>
</evidence>
<dbReference type="OrthoDB" id="9796689at2"/>
<protein>
    <submittedName>
        <fullName evidence="3">SGNH/GDSL hydrolase family protein</fullName>
    </submittedName>
</protein>
<dbReference type="RefSeq" id="WP_136826848.1">
    <property type="nucleotide sequence ID" value="NZ_SWBP01000004.1"/>
</dbReference>
<keyword evidence="1" id="KW-0732">Signal</keyword>
<feature type="signal peptide" evidence="1">
    <location>
        <begin position="1"/>
        <end position="24"/>
    </location>
</feature>
<sequence length="462" mass="51501">MNKLVLCFFTSVICLLCLVFRVDAQQSQKSSLIEASQAGASPLFFKVNNPNTPIISLGKRSYPLEFFLRGGLPNFIYKANKGDSLKLGFIGGSITKADDLYRTQIAKHLQKTFPKAKMIGLNTGVSGTGSDLGAFRVTTQLLAYQPDLVFIEFAVNGAFAPGVEGIIRQIRKHNSKTEICLLYTISEGQAEQYANGKISNNIKNLEKIAEHYQVPSVHFGASIGVMQQEGSLIWKGSGNSEKSKIVFSNDGLHPTKDGGNLYAAAIGRAFELIKMQKTNQKLISYELLSPLLNEDWEDAKMLDPKDFASFKGDWITINPDTTLTINKFKPWFPYVMKAAKPGSEFTFKFKGDVFGLFDIGGPEVGEIEIFVDEEKGADSLKFINNRFNKFCNDRYRGQYFKYKVPYGEHIVRVIISQNIPNKQQILGDSQLSDITVNPAKYNQSVIYLGKILIKGEPMSLKK</sequence>
<keyword evidence="3" id="KW-0378">Hydrolase</keyword>
<dbReference type="InterPro" id="IPR051532">
    <property type="entry name" value="Ester_Hydrolysis_Enzymes"/>
</dbReference>
<dbReference type="Gene3D" id="3.40.50.1110">
    <property type="entry name" value="SGNH hydrolase"/>
    <property type="match status" value="1"/>
</dbReference>
<accession>A0A4U1BX08</accession>
<dbReference type="CDD" id="cd00229">
    <property type="entry name" value="SGNH_hydrolase"/>
    <property type="match status" value="1"/>
</dbReference>
<dbReference type="Pfam" id="PF13472">
    <property type="entry name" value="Lipase_GDSL_2"/>
    <property type="match status" value="1"/>
</dbReference>
<keyword evidence="4" id="KW-1185">Reference proteome</keyword>
<dbReference type="SUPFAM" id="SSF52266">
    <property type="entry name" value="SGNH hydrolase"/>
    <property type="match status" value="1"/>
</dbReference>
<dbReference type="EMBL" id="SWBP01000004">
    <property type="protein sequence ID" value="TKB96884.1"/>
    <property type="molecule type" value="Genomic_DNA"/>
</dbReference>